<reference evidence="1" key="1">
    <citation type="journal article" date="2019" name="Environ. Microbiol.">
        <title>Fungal ecological strategies reflected in gene transcription - a case study of two litter decomposers.</title>
        <authorList>
            <person name="Barbi F."/>
            <person name="Kohler A."/>
            <person name="Barry K."/>
            <person name="Baskaran P."/>
            <person name="Daum C."/>
            <person name="Fauchery L."/>
            <person name="Ihrmark K."/>
            <person name="Kuo A."/>
            <person name="LaButti K."/>
            <person name="Lipzen A."/>
            <person name="Morin E."/>
            <person name="Grigoriev I.V."/>
            <person name="Henrissat B."/>
            <person name="Lindahl B."/>
            <person name="Martin F."/>
        </authorList>
    </citation>
    <scope>NUCLEOTIDE SEQUENCE</scope>
    <source>
        <strain evidence="1">JB14</strain>
    </source>
</reference>
<dbReference type="InterPro" id="IPR036397">
    <property type="entry name" value="RNaseH_sf"/>
</dbReference>
<gene>
    <name evidence="1" type="ORF">BT96DRAFT_997609</name>
</gene>
<dbReference type="GO" id="GO:0003676">
    <property type="term" value="F:nucleic acid binding"/>
    <property type="evidence" value="ECO:0007669"/>
    <property type="project" value="InterPro"/>
</dbReference>
<name>A0A6A4HCQ1_9AGAR</name>
<keyword evidence="2" id="KW-1185">Reference proteome</keyword>
<sequence length="256" mass="27337">MGVSQTSTGVSQASVGLAQAFTSVSQASAGVSQMFTGVSQASTVLAQAFTSVSQASAGVSQMSTGVSPASAGISQMFTGLTQAFTSVPQNPLSAPQSLLGVPQSLSSAPQSFSSAPQSLSGNFSRCCKLRENDEDCYHQNGRRTGRPKAILPAELQTAVDSIDNGPCVDASDVQRVMLPHVNLRTLEQELAAEGFKGFRQCKKPLLLPQHIEACQKFSKEHLDWEQLDVFHTAHVLFSDKSKFIIHGLDGKQYCRR</sequence>
<evidence type="ECO:0000313" key="2">
    <source>
        <dbReference type="Proteomes" id="UP000799118"/>
    </source>
</evidence>
<dbReference type="Gene3D" id="3.30.420.10">
    <property type="entry name" value="Ribonuclease H-like superfamily/Ribonuclease H"/>
    <property type="match status" value="1"/>
</dbReference>
<dbReference type="EMBL" id="ML769530">
    <property type="protein sequence ID" value="KAE9395493.1"/>
    <property type="molecule type" value="Genomic_DNA"/>
</dbReference>
<accession>A0A6A4HCQ1</accession>
<proteinExistence type="predicted"/>
<organism evidence="1 2">
    <name type="scientific">Gymnopus androsaceus JB14</name>
    <dbReference type="NCBI Taxonomy" id="1447944"/>
    <lineage>
        <taxon>Eukaryota</taxon>
        <taxon>Fungi</taxon>
        <taxon>Dikarya</taxon>
        <taxon>Basidiomycota</taxon>
        <taxon>Agaricomycotina</taxon>
        <taxon>Agaricomycetes</taxon>
        <taxon>Agaricomycetidae</taxon>
        <taxon>Agaricales</taxon>
        <taxon>Marasmiineae</taxon>
        <taxon>Omphalotaceae</taxon>
        <taxon>Gymnopus</taxon>
    </lineage>
</organism>
<evidence type="ECO:0000313" key="1">
    <source>
        <dbReference type="EMBL" id="KAE9395493.1"/>
    </source>
</evidence>
<dbReference type="Proteomes" id="UP000799118">
    <property type="component" value="Unassembled WGS sequence"/>
</dbReference>
<dbReference type="OrthoDB" id="3045954at2759"/>
<dbReference type="AlphaFoldDB" id="A0A6A4HCQ1"/>
<protein>
    <submittedName>
        <fullName evidence="1">Uncharacterized protein</fullName>
    </submittedName>
</protein>